<accession>A0C242</accession>
<sequence>MQYFNNQALNSIIFDTFSLLNPVTKERYRNPALTKNCLHHKACFELEEALKEIQQQKLYQCPHCNQQAFSKYDLVQDWRVEAYKEFNEEVDEVIIIKGMMFNKCCRNKYKYLNFFTQPEYYKQFEQIFERVENDMQIVSLIRRDLQQQQIQNNNNKIIYLCFCLLDKVKINIPVRIRGCQHYECYELTSLLNFQIENRKKIQYLECKQPFCSNRLRIAHKNYSIQSVPISKELDEQQKILDIQTLFSGISVDLDLLNVIKKSNPSSFKFYYNKKTENIEEDINKIDGKAVDPFIVKFYLQHPDVQQKMQYQEFQKIIQQQTILATQGGLLQEEQDLSKQLTLQRYRNYQVNMIDKLTQLTIEYPVRCKLCRDLEVCMDIRSYIAQFIYFKKFFLAKGFSCPICNQQLGQQILRMNIQNYIYLDPNILSYMYQNMSNIIDTKIFEYHGEQYMLQDFKNRQKIKREDYVASLLDRIVVFRQLFCRVNFELRIRQPLILYNCPDRKIVDFKSFYQELKKINFDLEKQGLILCRCNYCYRNPIKFIAGQIYFHEAFYEALNKYYQIQDNNQNESHFTYTFADTERDSYIKTVQLILPLKINFQRENGSFWDMMSDEKYQSLFRGSEIQGYKFKLFAINFQTLCKSQSYQINKVYMLIWNKQCRISINVLIKNQNNMVLKCV</sequence>
<dbReference type="OMA" id="QCRISIN"/>
<dbReference type="GO" id="GO:0061665">
    <property type="term" value="F:SUMO ligase activity"/>
    <property type="evidence" value="ECO:0000318"/>
    <property type="project" value="GO_Central"/>
</dbReference>
<dbReference type="PANTHER" id="PTHR10782">
    <property type="entry name" value="ZINC FINGER MIZ DOMAIN-CONTAINING PROTEIN"/>
    <property type="match status" value="1"/>
</dbReference>
<dbReference type="Proteomes" id="UP000000600">
    <property type="component" value="Unassembled WGS sequence"/>
</dbReference>
<evidence type="ECO:0000313" key="1">
    <source>
        <dbReference type="EMBL" id="CAK64859.1"/>
    </source>
</evidence>
<dbReference type="RefSeq" id="XP_001432256.1">
    <property type="nucleotide sequence ID" value="XM_001432219.1"/>
</dbReference>
<dbReference type="GO" id="GO:0016925">
    <property type="term" value="P:protein sumoylation"/>
    <property type="evidence" value="ECO:0000318"/>
    <property type="project" value="GO_Central"/>
</dbReference>
<dbReference type="PANTHER" id="PTHR10782:SF4">
    <property type="entry name" value="TONALLI, ISOFORM E"/>
    <property type="match status" value="1"/>
</dbReference>
<name>A0C242_PARTE</name>
<keyword evidence="2" id="KW-1185">Reference proteome</keyword>
<protein>
    <submittedName>
        <fullName evidence="1">Uncharacterized protein</fullName>
    </submittedName>
</protein>
<dbReference type="Gene3D" id="3.30.40.10">
    <property type="entry name" value="Zinc/RING finger domain, C3HC4 (zinc finger)"/>
    <property type="match status" value="3"/>
</dbReference>
<dbReference type="OrthoDB" id="307506at2759"/>
<dbReference type="GO" id="GO:0000785">
    <property type="term" value="C:chromatin"/>
    <property type="evidence" value="ECO:0000318"/>
    <property type="project" value="GO_Central"/>
</dbReference>
<dbReference type="AlphaFoldDB" id="A0C242"/>
<dbReference type="EMBL" id="CT868034">
    <property type="protein sequence ID" value="CAK64859.1"/>
    <property type="molecule type" value="Genomic_DNA"/>
</dbReference>
<organism evidence="1 2">
    <name type="scientific">Paramecium tetraurelia</name>
    <dbReference type="NCBI Taxonomy" id="5888"/>
    <lineage>
        <taxon>Eukaryota</taxon>
        <taxon>Sar</taxon>
        <taxon>Alveolata</taxon>
        <taxon>Ciliophora</taxon>
        <taxon>Intramacronucleata</taxon>
        <taxon>Oligohymenophorea</taxon>
        <taxon>Peniculida</taxon>
        <taxon>Parameciidae</taxon>
        <taxon>Paramecium</taxon>
    </lineage>
</organism>
<dbReference type="InterPro" id="IPR013083">
    <property type="entry name" value="Znf_RING/FYVE/PHD"/>
</dbReference>
<proteinExistence type="predicted"/>
<dbReference type="GeneID" id="5018041"/>
<dbReference type="InParanoid" id="A0C242"/>
<dbReference type="HOGENOM" id="CLU_406271_0_0_1"/>
<evidence type="ECO:0000313" key="2">
    <source>
        <dbReference type="Proteomes" id="UP000000600"/>
    </source>
</evidence>
<dbReference type="KEGG" id="ptm:GSPATT00034336001"/>
<gene>
    <name evidence="1" type="ORF">GSPATT00034336001</name>
</gene>
<reference evidence="1 2" key="1">
    <citation type="journal article" date="2006" name="Nature">
        <title>Global trends of whole-genome duplications revealed by the ciliate Paramecium tetraurelia.</title>
        <authorList>
            <consortium name="Genoscope"/>
            <person name="Aury J.-M."/>
            <person name="Jaillon O."/>
            <person name="Duret L."/>
            <person name="Noel B."/>
            <person name="Jubin C."/>
            <person name="Porcel B.M."/>
            <person name="Segurens B."/>
            <person name="Daubin V."/>
            <person name="Anthouard V."/>
            <person name="Aiach N."/>
            <person name="Arnaiz O."/>
            <person name="Billaut A."/>
            <person name="Beisson J."/>
            <person name="Blanc I."/>
            <person name="Bouhouche K."/>
            <person name="Camara F."/>
            <person name="Duharcourt S."/>
            <person name="Guigo R."/>
            <person name="Gogendeau D."/>
            <person name="Katinka M."/>
            <person name="Keller A.-M."/>
            <person name="Kissmehl R."/>
            <person name="Klotz C."/>
            <person name="Koll F."/>
            <person name="Le Moue A."/>
            <person name="Lepere C."/>
            <person name="Malinsky S."/>
            <person name="Nowacki M."/>
            <person name="Nowak J.K."/>
            <person name="Plattner H."/>
            <person name="Poulain J."/>
            <person name="Ruiz F."/>
            <person name="Serrano V."/>
            <person name="Zagulski M."/>
            <person name="Dessen P."/>
            <person name="Betermier M."/>
            <person name="Weissenbach J."/>
            <person name="Scarpelli C."/>
            <person name="Schachter V."/>
            <person name="Sperling L."/>
            <person name="Meyer E."/>
            <person name="Cohen J."/>
            <person name="Wincker P."/>
        </authorList>
    </citation>
    <scope>NUCLEOTIDE SEQUENCE [LARGE SCALE GENOMIC DNA]</scope>
    <source>
        <strain evidence="1 2">Stock d4-2</strain>
    </source>
</reference>